<dbReference type="Pfam" id="PF13620">
    <property type="entry name" value="CarboxypepD_reg"/>
    <property type="match status" value="1"/>
</dbReference>
<dbReference type="InterPro" id="IPR041700">
    <property type="entry name" value="OMP_b-brl_3"/>
</dbReference>
<proteinExistence type="inferred from homology"/>
<evidence type="ECO:0000256" key="4">
    <source>
        <dbReference type="ARBA" id="ARBA00022692"/>
    </source>
</evidence>
<sequence>MPLPPLTEPRPLGWPRIAGFFIQLTTPMNSFLTFRRALRCLGLLVMLFPLTAWAQTAGTITGTLLDAANNQPLPFTTVVLLQARDSSQVATGTQTAENGTFTLEPVQPGSYLLRTSAVGYGTLRRAVTITAATPTVRLGTLRLASTTTKLGEVTVTGERAAVVDNLDKKVINVDKDLNSAGGTAVDVLQNVPSVAVDQNGQATLRGADVAIYLDGKPAPSNFRLEQLPASRIENVEVITNPSARYPAAGAGGVINITLKKQQKDGWNGQAAGILGTREKYNLSLSANRKLGKLNFFGSYDANDNHYRGESDLRQAATVEGLTTRTDQNGRSLRHQQYHGGRFGIDYDLTKDQKITVSADLSQSRGSSRENLNTILTRGTDAPLALRNLGYSNEKQHQSVYSVDYRRTWAEHKGRELTANVSLVDVGVDVQVGQRVLDGPASYPRQERRQLYGVGINVLQGQADYVHPLGEKGRLDVGLRNESWWSDGTTDYLLQAGENEAFVRLDNQSFAYRYQQHVQAGYATAQQEFGKWSLQGGLRAEHTTLDGRVLPNTGQFTQRYLNLFPTATLVRTLPGDQRLQLSYSRRLNRPNFMQVLALPIYNDQRNYRIGNPVLRPEFINSVELGHQATWKQTSLTTTLFWRQTTDAIQAIRAIDTAATRLSGQPDFITRTSYQNFGQTNNYGLEMSLNQPLAKWWKITASGSVYRNEVTSFLGDGRNRSTVTGTARLMNSFTPTKQLDVQLTANYRAPQLTAQGRLAAFHGIDVALRQRLFEDRAALTLRVSDIFNTRRNYTQLYSDGLESNFRTKYETRVGYLGFTWFFGNSKPSKKIDQGPQGGGGGFGG</sequence>
<dbReference type="RefSeq" id="WP_208306069.1">
    <property type="nucleotide sequence ID" value="NZ_JAGETX010000001.1"/>
</dbReference>
<keyword evidence="4 7" id="KW-0812">Transmembrane</keyword>
<dbReference type="EMBL" id="JAGETX010000001">
    <property type="protein sequence ID" value="MBO3269310.1"/>
    <property type="molecule type" value="Genomic_DNA"/>
</dbReference>
<feature type="domain" description="Outer membrane protein beta-barrel" evidence="9">
    <location>
        <begin position="411"/>
        <end position="818"/>
    </location>
</feature>
<accession>A0ABS3T955</accession>
<evidence type="ECO:0000256" key="2">
    <source>
        <dbReference type="ARBA" id="ARBA00022448"/>
    </source>
</evidence>
<dbReference type="InterPro" id="IPR036942">
    <property type="entry name" value="Beta-barrel_TonB_sf"/>
</dbReference>
<name>A0ABS3T955_9BACT</name>
<evidence type="ECO:0000256" key="5">
    <source>
        <dbReference type="ARBA" id="ARBA00023136"/>
    </source>
</evidence>
<keyword evidence="6 7" id="KW-0998">Cell outer membrane</keyword>
<feature type="domain" description="TonB-dependent receptor plug" evidence="8">
    <location>
        <begin position="175"/>
        <end position="253"/>
    </location>
</feature>
<reference evidence="10 11" key="1">
    <citation type="submission" date="2021-03" db="EMBL/GenBank/DDBJ databases">
        <authorList>
            <person name="Kim M.K."/>
        </authorList>
    </citation>
    <scope>NUCLEOTIDE SEQUENCE [LARGE SCALE GENOMIC DNA]</scope>
    <source>
        <strain evidence="10 11">BT507</strain>
    </source>
</reference>
<dbReference type="Gene3D" id="2.170.130.10">
    <property type="entry name" value="TonB-dependent receptor, plug domain"/>
    <property type="match status" value="1"/>
</dbReference>
<comment type="similarity">
    <text evidence="7">Belongs to the TonB-dependent receptor family.</text>
</comment>
<evidence type="ECO:0000259" key="9">
    <source>
        <dbReference type="Pfam" id="PF14905"/>
    </source>
</evidence>
<dbReference type="Pfam" id="PF07715">
    <property type="entry name" value="Plug"/>
    <property type="match status" value="1"/>
</dbReference>
<dbReference type="Gene3D" id="2.60.40.1120">
    <property type="entry name" value="Carboxypeptidase-like, regulatory domain"/>
    <property type="match status" value="1"/>
</dbReference>
<keyword evidence="3 7" id="KW-1134">Transmembrane beta strand</keyword>
<organism evidence="10 11">
    <name type="scientific">Hymenobacter defluvii</name>
    <dbReference type="NCBI Taxonomy" id="2054411"/>
    <lineage>
        <taxon>Bacteria</taxon>
        <taxon>Pseudomonadati</taxon>
        <taxon>Bacteroidota</taxon>
        <taxon>Cytophagia</taxon>
        <taxon>Cytophagales</taxon>
        <taxon>Hymenobacteraceae</taxon>
        <taxon>Hymenobacter</taxon>
    </lineage>
</organism>
<comment type="caution">
    <text evidence="10">The sequence shown here is derived from an EMBL/GenBank/DDBJ whole genome shotgun (WGS) entry which is preliminary data.</text>
</comment>
<evidence type="ECO:0000313" key="10">
    <source>
        <dbReference type="EMBL" id="MBO3269310.1"/>
    </source>
</evidence>
<dbReference type="SUPFAM" id="SSF49452">
    <property type="entry name" value="Starch-binding domain-like"/>
    <property type="match status" value="1"/>
</dbReference>
<dbReference type="PANTHER" id="PTHR40980">
    <property type="entry name" value="PLUG DOMAIN-CONTAINING PROTEIN"/>
    <property type="match status" value="1"/>
</dbReference>
<keyword evidence="11" id="KW-1185">Reference proteome</keyword>
<comment type="subcellular location">
    <subcellularLocation>
        <location evidence="1 7">Cell outer membrane</location>
        <topology evidence="1 7">Multi-pass membrane protein</topology>
    </subcellularLocation>
</comment>
<evidence type="ECO:0000256" key="1">
    <source>
        <dbReference type="ARBA" id="ARBA00004571"/>
    </source>
</evidence>
<evidence type="ECO:0000256" key="6">
    <source>
        <dbReference type="ARBA" id="ARBA00023237"/>
    </source>
</evidence>
<dbReference type="InterPro" id="IPR039426">
    <property type="entry name" value="TonB-dep_rcpt-like"/>
</dbReference>
<dbReference type="InterPro" id="IPR037066">
    <property type="entry name" value="Plug_dom_sf"/>
</dbReference>
<evidence type="ECO:0000313" key="11">
    <source>
        <dbReference type="Proteomes" id="UP000670527"/>
    </source>
</evidence>
<keyword evidence="10" id="KW-0675">Receptor</keyword>
<protein>
    <submittedName>
        <fullName evidence="10">TonB-dependent receptor</fullName>
    </submittedName>
</protein>
<gene>
    <name evidence="10" type="ORF">J4D97_01505</name>
</gene>
<evidence type="ECO:0000256" key="3">
    <source>
        <dbReference type="ARBA" id="ARBA00022452"/>
    </source>
</evidence>
<dbReference type="PROSITE" id="PS52016">
    <property type="entry name" value="TONB_DEPENDENT_REC_3"/>
    <property type="match status" value="1"/>
</dbReference>
<dbReference type="InterPro" id="IPR012910">
    <property type="entry name" value="Plug_dom"/>
</dbReference>
<dbReference type="InterPro" id="IPR013784">
    <property type="entry name" value="Carb-bd-like_fold"/>
</dbReference>
<dbReference type="SUPFAM" id="SSF56935">
    <property type="entry name" value="Porins"/>
    <property type="match status" value="1"/>
</dbReference>
<dbReference type="Proteomes" id="UP000670527">
    <property type="component" value="Unassembled WGS sequence"/>
</dbReference>
<keyword evidence="2 7" id="KW-0813">Transport</keyword>
<keyword evidence="5 7" id="KW-0472">Membrane</keyword>
<dbReference type="Gene3D" id="2.40.170.20">
    <property type="entry name" value="TonB-dependent receptor, beta-barrel domain"/>
    <property type="match status" value="1"/>
</dbReference>
<evidence type="ECO:0000256" key="7">
    <source>
        <dbReference type="PROSITE-ProRule" id="PRU01360"/>
    </source>
</evidence>
<dbReference type="PANTHER" id="PTHR40980:SF4">
    <property type="entry name" value="TONB-DEPENDENT RECEPTOR-LIKE BETA-BARREL DOMAIN-CONTAINING PROTEIN"/>
    <property type="match status" value="1"/>
</dbReference>
<evidence type="ECO:0000259" key="8">
    <source>
        <dbReference type="Pfam" id="PF07715"/>
    </source>
</evidence>
<dbReference type="Pfam" id="PF14905">
    <property type="entry name" value="OMP_b-brl_3"/>
    <property type="match status" value="1"/>
</dbReference>